<protein>
    <recommendedName>
        <fullName evidence="2">Cytokinin riboside 5'-monophosphate phosphoribohydrolase</fullName>
        <ecNumber evidence="2">3.2.2.n1</ecNumber>
    </recommendedName>
</protein>
<gene>
    <name evidence="3" type="ORF">DS832_02515</name>
</gene>
<reference evidence="3 4" key="1">
    <citation type="submission" date="2018-07" db="EMBL/GenBank/DDBJ databases">
        <title>Genome sequences of six Lactobacillus spp. isolated from bumble bee guts.</title>
        <authorList>
            <person name="Motta E.V.S."/>
            <person name="Moran N.A."/>
        </authorList>
    </citation>
    <scope>NUCLEOTIDE SEQUENCE [LARGE SCALE GENOMIC DNA]</scope>
    <source>
        <strain evidence="3 4">LV-8.1</strain>
    </source>
</reference>
<dbReference type="EC" id="3.2.2.n1" evidence="2"/>
<evidence type="ECO:0000256" key="2">
    <source>
        <dbReference type="RuleBase" id="RU363015"/>
    </source>
</evidence>
<dbReference type="PANTHER" id="PTHR31223">
    <property type="entry name" value="LOG FAMILY PROTEIN YJL055W"/>
    <property type="match status" value="1"/>
</dbReference>
<dbReference type="NCBIfam" id="TIGR00730">
    <property type="entry name" value="Rossman fold protein, TIGR00730 family"/>
    <property type="match status" value="1"/>
</dbReference>
<dbReference type="AlphaFoldDB" id="A0A417ZC96"/>
<dbReference type="SUPFAM" id="SSF102405">
    <property type="entry name" value="MCP/YpsA-like"/>
    <property type="match status" value="1"/>
</dbReference>
<comment type="similarity">
    <text evidence="1 2">Belongs to the LOG family.</text>
</comment>
<keyword evidence="2" id="KW-0203">Cytokinin biosynthesis</keyword>
<dbReference type="Pfam" id="PF03641">
    <property type="entry name" value="Lysine_decarbox"/>
    <property type="match status" value="1"/>
</dbReference>
<dbReference type="GO" id="GO:0005829">
    <property type="term" value="C:cytosol"/>
    <property type="evidence" value="ECO:0007669"/>
    <property type="project" value="TreeGrafter"/>
</dbReference>
<accession>A0A417ZC96</accession>
<comment type="caution">
    <text evidence="3">The sequence shown here is derived from an EMBL/GenBank/DDBJ whole genome shotgun (WGS) entry which is preliminary data.</text>
</comment>
<dbReference type="InterPro" id="IPR031100">
    <property type="entry name" value="LOG_fam"/>
</dbReference>
<dbReference type="GO" id="GO:0016799">
    <property type="term" value="F:hydrolase activity, hydrolyzing N-glycosyl compounds"/>
    <property type="evidence" value="ECO:0007669"/>
    <property type="project" value="TreeGrafter"/>
</dbReference>
<proteinExistence type="inferred from homology"/>
<dbReference type="RefSeq" id="WP_118910197.1">
    <property type="nucleotide sequence ID" value="NZ_QOCS01000006.1"/>
</dbReference>
<sequence length="190" mass="20931">MKKIAVYCGAASGNDARFQQATIELAHYLVENNLALVYGGGGVGLMGLLAKTVLQADGQVYGIMTKELVERGAALSELTNLQVVADMSERKQQMMDLSDGCIALPGGPGTLEEISQSFSWTRLGDYTKPCVLYNVAGYYNTLQQMFEQMVAKEFLTTADFEKLLFSDSLDEIFAFMETYIPPQIRTYSSK</sequence>
<evidence type="ECO:0000256" key="1">
    <source>
        <dbReference type="ARBA" id="ARBA00006763"/>
    </source>
</evidence>
<dbReference type="InterPro" id="IPR005269">
    <property type="entry name" value="LOG"/>
</dbReference>
<organism evidence="3 4">
    <name type="scientific">Bombilactobacillus bombi</name>
    <dbReference type="NCBI Taxonomy" id="1303590"/>
    <lineage>
        <taxon>Bacteria</taxon>
        <taxon>Bacillati</taxon>
        <taxon>Bacillota</taxon>
        <taxon>Bacilli</taxon>
        <taxon>Lactobacillales</taxon>
        <taxon>Lactobacillaceae</taxon>
        <taxon>Bombilactobacillus</taxon>
    </lineage>
</organism>
<keyword evidence="2" id="KW-0378">Hydrolase</keyword>
<evidence type="ECO:0000313" key="4">
    <source>
        <dbReference type="Proteomes" id="UP000284822"/>
    </source>
</evidence>
<dbReference type="GO" id="GO:0009691">
    <property type="term" value="P:cytokinin biosynthetic process"/>
    <property type="evidence" value="ECO:0007669"/>
    <property type="project" value="UniProtKB-UniRule"/>
</dbReference>
<dbReference type="Gene3D" id="3.40.50.450">
    <property type="match status" value="1"/>
</dbReference>
<name>A0A417ZC96_9LACO</name>
<evidence type="ECO:0000313" key="3">
    <source>
        <dbReference type="EMBL" id="RHW48206.1"/>
    </source>
</evidence>
<dbReference type="PANTHER" id="PTHR31223:SF70">
    <property type="entry name" value="LOG FAMILY PROTEIN YJL055W"/>
    <property type="match status" value="1"/>
</dbReference>
<dbReference type="Proteomes" id="UP000284822">
    <property type="component" value="Unassembled WGS sequence"/>
</dbReference>
<dbReference type="EMBL" id="QOCS01000006">
    <property type="protein sequence ID" value="RHW48206.1"/>
    <property type="molecule type" value="Genomic_DNA"/>
</dbReference>